<dbReference type="EMBL" id="JACHFR010000001">
    <property type="protein sequence ID" value="MBB5218219.1"/>
    <property type="molecule type" value="Genomic_DNA"/>
</dbReference>
<dbReference type="RefSeq" id="WP_184651644.1">
    <property type="nucleotide sequence ID" value="NZ_JACHFR010000001.1"/>
</dbReference>
<gene>
    <name evidence="1" type="ORF">HNP77_000563</name>
</gene>
<evidence type="ECO:0000313" key="2">
    <source>
        <dbReference type="Proteomes" id="UP000578697"/>
    </source>
</evidence>
<organism evidence="1 2">
    <name type="scientific">Treponema rectale</name>
    <dbReference type="NCBI Taxonomy" id="744512"/>
    <lineage>
        <taxon>Bacteria</taxon>
        <taxon>Pseudomonadati</taxon>
        <taxon>Spirochaetota</taxon>
        <taxon>Spirochaetia</taxon>
        <taxon>Spirochaetales</taxon>
        <taxon>Treponemataceae</taxon>
        <taxon>Treponema</taxon>
    </lineage>
</organism>
<accession>A0A840S6N9</accession>
<sequence length="48" mass="5933">MSFNSWTEYDDWLIANYQDFAIYKVNENNGKIEIEYCTKEEFEKNRKD</sequence>
<dbReference type="AlphaFoldDB" id="A0A840S6N9"/>
<name>A0A840S6N9_9SPIR</name>
<dbReference type="Proteomes" id="UP000578697">
    <property type="component" value="Unassembled WGS sequence"/>
</dbReference>
<proteinExistence type="predicted"/>
<evidence type="ECO:0000313" key="1">
    <source>
        <dbReference type="EMBL" id="MBB5218219.1"/>
    </source>
</evidence>
<protein>
    <submittedName>
        <fullName evidence="1">Uncharacterized protein</fullName>
    </submittedName>
</protein>
<reference evidence="1 2" key="1">
    <citation type="submission" date="2020-08" db="EMBL/GenBank/DDBJ databases">
        <title>Genomic Encyclopedia of Type Strains, Phase IV (KMG-IV): sequencing the most valuable type-strain genomes for metagenomic binning, comparative biology and taxonomic classification.</title>
        <authorList>
            <person name="Goeker M."/>
        </authorList>
    </citation>
    <scope>NUCLEOTIDE SEQUENCE [LARGE SCALE GENOMIC DNA]</scope>
    <source>
        <strain evidence="1 2">DSM 103679</strain>
    </source>
</reference>
<keyword evidence="2" id="KW-1185">Reference proteome</keyword>
<comment type="caution">
    <text evidence="1">The sequence shown here is derived from an EMBL/GenBank/DDBJ whole genome shotgun (WGS) entry which is preliminary data.</text>
</comment>